<name>A0A1H4WYI3_9BRAD</name>
<evidence type="ECO:0000313" key="9">
    <source>
        <dbReference type="Proteomes" id="UP000198992"/>
    </source>
</evidence>
<dbReference type="GO" id="GO:0005506">
    <property type="term" value="F:iron ion binding"/>
    <property type="evidence" value="ECO:0007669"/>
    <property type="project" value="InterPro"/>
</dbReference>
<evidence type="ECO:0000256" key="6">
    <source>
        <dbReference type="ARBA" id="ARBA00023014"/>
    </source>
</evidence>
<keyword evidence="6" id="KW-0411">Iron-sulfur</keyword>
<dbReference type="Pfam" id="PF00848">
    <property type="entry name" value="Ring_hydroxyl_A"/>
    <property type="match status" value="1"/>
</dbReference>
<keyword evidence="3" id="KW-0479">Metal-binding</keyword>
<dbReference type="OrthoDB" id="7456916at2"/>
<dbReference type="Proteomes" id="UP000198992">
    <property type="component" value="Unassembled WGS sequence"/>
</dbReference>
<dbReference type="Gene3D" id="2.102.10.10">
    <property type="entry name" value="Rieske [2Fe-2S] iron-sulphur domain"/>
    <property type="match status" value="1"/>
</dbReference>
<organism evidence="8 9">
    <name type="scientific">Bradyrhizobium erythrophlei</name>
    <dbReference type="NCBI Taxonomy" id="1437360"/>
    <lineage>
        <taxon>Bacteria</taxon>
        <taxon>Pseudomonadati</taxon>
        <taxon>Pseudomonadota</taxon>
        <taxon>Alphaproteobacteria</taxon>
        <taxon>Hyphomicrobiales</taxon>
        <taxon>Nitrobacteraceae</taxon>
        <taxon>Bradyrhizobium</taxon>
    </lineage>
</organism>
<keyword evidence="2" id="KW-0001">2Fe-2S</keyword>
<keyword evidence="5" id="KW-0408">Iron</keyword>
<dbReference type="InterPro" id="IPR015879">
    <property type="entry name" value="Ring_hydroxy_dOase_asu_C_dom"/>
</dbReference>
<evidence type="ECO:0000259" key="7">
    <source>
        <dbReference type="PROSITE" id="PS51296"/>
    </source>
</evidence>
<evidence type="ECO:0000256" key="5">
    <source>
        <dbReference type="ARBA" id="ARBA00023004"/>
    </source>
</evidence>
<dbReference type="PANTHER" id="PTHR43756:SF5">
    <property type="entry name" value="CHOLINE MONOOXYGENASE, CHLOROPLASTIC"/>
    <property type="match status" value="1"/>
</dbReference>
<dbReference type="CDD" id="cd03469">
    <property type="entry name" value="Rieske_RO_Alpha_N"/>
    <property type="match status" value="1"/>
</dbReference>
<proteinExistence type="predicted"/>
<reference evidence="8 9" key="1">
    <citation type="submission" date="2016-10" db="EMBL/GenBank/DDBJ databases">
        <authorList>
            <person name="de Groot N.N."/>
        </authorList>
    </citation>
    <scope>NUCLEOTIDE SEQUENCE [LARGE SCALE GENOMIC DNA]</scope>
    <source>
        <strain evidence="8 9">MT12</strain>
    </source>
</reference>
<gene>
    <name evidence="8" type="ORF">SAMN05444164_3274</name>
</gene>
<sequence length="390" mass="44586">MESNADSFRESLFAETRRPLQEASNLPGYVYSSPEWFEAEMRGIFLREWNCIGRTEQVKKPGDYFTVDIGGELVSVVRNEKNELRAVLPVCRHRAAALLKGSGSCRAIVCPYHGWTYDLSGRLVATPGRHRPMETVKFAPEENGLVTIRLETWAGFIFINFDPDAPPLLTWLGDLPELARNYRSEDLQSTHTVEFMVDCNWKVYAENSLDEYHVEFIHGKHMAPSNPYLMDVVPAAGPFDCWYNKYYLSAPSGVPLPPLEGLSDAQKAGVYQVHLRPTFELILTPTTVKFMTMYPETLTRTRVSMTWCFPKSTIELPHFKETAAADYYPTTTEVLEEDNEIALDVQRGLATRFRKIGRFSHREASIRSFENYLLDKVFAEKARQKQQKTG</sequence>
<dbReference type="InterPro" id="IPR017941">
    <property type="entry name" value="Rieske_2Fe-2S"/>
</dbReference>
<evidence type="ECO:0000256" key="2">
    <source>
        <dbReference type="ARBA" id="ARBA00022714"/>
    </source>
</evidence>
<evidence type="ECO:0000256" key="4">
    <source>
        <dbReference type="ARBA" id="ARBA00023002"/>
    </source>
</evidence>
<dbReference type="Pfam" id="PF00355">
    <property type="entry name" value="Rieske"/>
    <property type="match status" value="1"/>
</dbReference>
<dbReference type="RefSeq" id="WP_092116855.1">
    <property type="nucleotide sequence ID" value="NZ_FNTH01000001.1"/>
</dbReference>
<dbReference type="Gene3D" id="3.90.380.10">
    <property type="entry name" value="Naphthalene 1,2-dioxygenase Alpha Subunit, Chain A, domain 1"/>
    <property type="match status" value="2"/>
</dbReference>
<comment type="cofactor">
    <cofactor evidence="1">
        <name>Fe cation</name>
        <dbReference type="ChEBI" id="CHEBI:24875"/>
    </cofactor>
</comment>
<dbReference type="PANTHER" id="PTHR43756">
    <property type="entry name" value="CHOLINE MONOOXYGENASE, CHLOROPLASTIC"/>
    <property type="match status" value="1"/>
</dbReference>
<dbReference type="InterPro" id="IPR036922">
    <property type="entry name" value="Rieske_2Fe-2S_sf"/>
</dbReference>
<dbReference type="PRINTS" id="PR00090">
    <property type="entry name" value="RNGDIOXGNASE"/>
</dbReference>
<protein>
    <submittedName>
        <fullName evidence="8">Phenylpropionate dioxygenase, large terminal subunit</fullName>
    </submittedName>
</protein>
<accession>A0A1H4WYI3</accession>
<evidence type="ECO:0000256" key="1">
    <source>
        <dbReference type="ARBA" id="ARBA00001962"/>
    </source>
</evidence>
<dbReference type="GO" id="GO:0051213">
    <property type="term" value="F:dioxygenase activity"/>
    <property type="evidence" value="ECO:0007669"/>
    <property type="project" value="UniProtKB-KW"/>
</dbReference>
<evidence type="ECO:0000256" key="3">
    <source>
        <dbReference type="ARBA" id="ARBA00022723"/>
    </source>
</evidence>
<dbReference type="EMBL" id="FNTH01000001">
    <property type="protein sequence ID" value="SEC97671.1"/>
    <property type="molecule type" value="Genomic_DNA"/>
</dbReference>
<dbReference type="SUPFAM" id="SSF55961">
    <property type="entry name" value="Bet v1-like"/>
    <property type="match status" value="1"/>
</dbReference>
<evidence type="ECO:0000313" key="8">
    <source>
        <dbReference type="EMBL" id="SEC97671.1"/>
    </source>
</evidence>
<keyword evidence="4" id="KW-0560">Oxidoreductase</keyword>
<dbReference type="AlphaFoldDB" id="A0A1H4WYI3"/>
<dbReference type="PROSITE" id="PS51296">
    <property type="entry name" value="RIESKE"/>
    <property type="match status" value="1"/>
</dbReference>
<keyword evidence="8" id="KW-0223">Dioxygenase</keyword>
<dbReference type="GO" id="GO:0051537">
    <property type="term" value="F:2 iron, 2 sulfur cluster binding"/>
    <property type="evidence" value="ECO:0007669"/>
    <property type="project" value="UniProtKB-KW"/>
</dbReference>
<dbReference type="InterPro" id="IPR001663">
    <property type="entry name" value="Rng_hydr_dOase-A"/>
</dbReference>
<feature type="domain" description="Rieske" evidence="7">
    <location>
        <begin position="49"/>
        <end position="159"/>
    </location>
</feature>
<dbReference type="SUPFAM" id="SSF50022">
    <property type="entry name" value="ISP domain"/>
    <property type="match status" value="1"/>
</dbReference>